<proteinExistence type="inferred from homology"/>
<dbReference type="SUPFAM" id="SSF48264">
    <property type="entry name" value="Cytochrome P450"/>
    <property type="match status" value="1"/>
</dbReference>
<reference evidence="8" key="1">
    <citation type="submission" date="2020-09" db="EMBL/GenBank/DDBJ databases">
        <title>Streptomyces grisecoloratus sp. nov., isolated from cotton soil.</title>
        <authorList>
            <person name="Xing L."/>
        </authorList>
    </citation>
    <scope>NUCLEOTIDE SEQUENCE</scope>
    <source>
        <strain evidence="8">TRM S81-3</strain>
    </source>
</reference>
<evidence type="ECO:0000256" key="4">
    <source>
        <dbReference type="ARBA" id="ARBA00023002"/>
    </source>
</evidence>
<keyword evidence="9" id="KW-1185">Reference proteome</keyword>
<dbReference type="GO" id="GO:0020037">
    <property type="term" value="F:heme binding"/>
    <property type="evidence" value="ECO:0007669"/>
    <property type="project" value="InterPro"/>
</dbReference>
<dbReference type="PRINTS" id="PR00359">
    <property type="entry name" value="BP450"/>
</dbReference>
<dbReference type="PANTHER" id="PTHR46696">
    <property type="entry name" value="P450, PUTATIVE (EUROFUNG)-RELATED"/>
    <property type="match status" value="1"/>
</dbReference>
<protein>
    <submittedName>
        <fullName evidence="8">Cytochrome P450</fullName>
    </submittedName>
</protein>
<dbReference type="PANTHER" id="PTHR46696:SF1">
    <property type="entry name" value="CYTOCHROME P450 YJIB-RELATED"/>
    <property type="match status" value="1"/>
</dbReference>
<dbReference type="GO" id="GO:0005506">
    <property type="term" value="F:iron ion binding"/>
    <property type="evidence" value="ECO:0007669"/>
    <property type="project" value="InterPro"/>
</dbReference>
<keyword evidence="2 7" id="KW-0349">Heme</keyword>
<dbReference type="CDD" id="cd11031">
    <property type="entry name" value="Cyp158A-like"/>
    <property type="match status" value="1"/>
</dbReference>
<dbReference type="InterPro" id="IPR017972">
    <property type="entry name" value="Cyt_P450_CS"/>
</dbReference>
<sequence>MTGDKETIVCPFDFSEALDFDPALADLMRRDGPTRIRLPYGDADAWLVTGFDAVKQVTTDQRLSRAGIIGLDYPRMTPEPIVSPESINVMDPPHSTRVRHLASQAFTQSQVDAMRPRIVRLADLLLDEMERQGPPADLVRHVSDPLPQHTVLDLLGIERQEWPRIQESVHQLLVVGADSKEAAVTAKADLTAYFAKLVEQRRHSPGTDLISAMAAARDGEEQLDDKELAVMALMLALSGQDTATCEISDITYLLLTRPELMEHLRRRPETLPDVLHEMLRYIPFRKGIGIPRVALEDLELDGAHIRAGDFVHVSYLTANRDPERYPNPDVIDLDRPNTPHMTFGWGGHRCIAMPLAMAELEVAIGRLLERFPELRLAVAPEELRWDTETIRRFPLELPVAW</sequence>
<keyword evidence="5 7" id="KW-0408">Iron</keyword>
<dbReference type="Proteomes" id="UP000621210">
    <property type="component" value="Unassembled WGS sequence"/>
</dbReference>
<evidence type="ECO:0000256" key="5">
    <source>
        <dbReference type="ARBA" id="ARBA00023004"/>
    </source>
</evidence>
<dbReference type="FunFam" id="1.10.630.10:FF:000018">
    <property type="entry name" value="Cytochrome P450 monooxygenase"/>
    <property type="match status" value="1"/>
</dbReference>
<comment type="caution">
    <text evidence="8">The sequence shown here is derived from an EMBL/GenBank/DDBJ whole genome shotgun (WGS) entry which is preliminary data.</text>
</comment>
<evidence type="ECO:0000256" key="7">
    <source>
        <dbReference type="RuleBase" id="RU000461"/>
    </source>
</evidence>
<dbReference type="PROSITE" id="PS00086">
    <property type="entry name" value="CYTOCHROME_P450"/>
    <property type="match status" value="1"/>
</dbReference>
<accession>A0A926QUU7</accession>
<comment type="similarity">
    <text evidence="1 7">Belongs to the cytochrome P450 family.</text>
</comment>
<evidence type="ECO:0000256" key="6">
    <source>
        <dbReference type="ARBA" id="ARBA00023033"/>
    </source>
</evidence>
<keyword evidence="6 7" id="KW-0503">Monooxygenase</keyword>
<dbReference type="EMBL" id="JACVQF010000235">
    <property type="protein sequence ID" value="MBD0424553.1"/>
    <property type="molecule type" value="Genomic_DNA"/>
</dbReference>
<dbReference type="AlphaFoldDB" id="A0A926QUU7"/>
<dbReference type="InterPro" id="IPR002397">
    <property type="entry name" value="Cyt_P450_B"/>
</dbReference>
<name>A0A926QUU7_9ACTN</name>
<keyword evidence="4 7" id="KW-0560">Oxidoreductase</keyword>
<keyword evidence="3 7" id="KW-0479">Metal-binding</keyword>
<evidence type="ECO:0000313" key="8">
    <source>
        <dbReference type="EMBL" id="MBD0424553.1"/>
    </source>
</evidence>
<gene>
    <name evidence="8" type="ORF">H0H10_36230</name>
</gene>
<evidence type="ECO:0000256" key="1">
    <source>
        <dbReference type="ARBA" id="ARBA00010617"/>
    </source>
</evidence>
<dbReference type="InterPro" id="IPR001128">
    <property type="entry name" value="Cyt_P450"/>
</dbReference>
<dbReference type="Pfam" id="PF00067">
    <property type="entry name" value="p450"/>
    <property type="match status" value="1"/>
</dbReference>
<dbReference type="Gene3D" id="1.10.630.10">
    <property type="entry name" value="Cytochrome P450"/>
    <property type="match status" value="1"/>
</dbReference>
<organism evidence="8 9">
    <name type="scientific">Streptomyces griseicoloratus</name>
    <dbReference type="NCBI Taxonomy" id="2752516"/>
    <lineage>
        <taxon>Bacteria</taxon>
        <taxon>Bacillati</taxon>
        <taxon>Actinomycetota</taxon>
        <taxon>Actinomycetes</taxon>
        <taxon>Kitasatosporales</taxon>
        <taxon>Streptomycetaceae</taxon>
        <taxon>Streptomyces</taxon>
    </lineage>
</organism>
<evidence type="ECO:0000256" key="2">
    <source>
        <dbReference type="ARBA" id="ARBA00022617"/>
    </source>
</evidence>
<evidence type="ECO:0000313" key="9">
    <source>
        <dbReference type="Proteomes" id="UP000621210"/>
    </source>
</evidence>
<evidence type="ECO:0000256" key="3">
    <source>
        <dbReference type="ARBA" id="ARBA00022723"/>
    </source>
</evidence>
<dbReference type="RefSeq" id="WP_188185438.1">
    <property type="nucleotide sequence ID" value="NZ_JACVQF010000235.1"/>
</dbReference>
<dbReference type="InterPro" id="IPR036396">
    <property type="entry name" value="Cyt_P450_sf"/>
</dbReference>
<dbReference type="GO" id="GO:0016705">
    <property type="term" value="F:oxidoreductase activity, acting on paired donors, with incorporation or reduction of molecular oxygen"/>
    <property type="evidence" value="ECO:0007669"/>
    <property type="project" value="InterPro"/>
</dbReference>
<reference evidence="8" key="2">
    <citation type="submission" date="2020-09" db="EMBL/GenBank/DDBJ databases">
        <authorList>
            <person name="Luo X."/>
        </authorList>
    </citation>
    <scope>NUCLEOTIDE SEQUENCE</scope>
    <source>
        <strain evidence="8">TRM S81-3</strain>
    </source>
</reference>
<dbReference type="GO" id="GO:0004497">
    <property type="term" value="F:monooxygenase activity"/>
    <property type="evidence" value="ECO:0007669"/>
    <property type="project" value="UniProtKB-KW"/>
</dbReference>